<dbReference type="InterPro" id="IPR020449">
    <property type="entry name" value="Tscrpt_reg_AraC-type_HTH"/>
</dbReference>
<keyword evidence="6" id="KW-0238">DNA-binding</keyword>
<dbReference type="PANTHER" id="PTHR42713">
    <property type="entry name" value="HISTIDINE KINASE-RELATED"/>
    <property type="match status" value="1"/>
</dbReference>
<dbReference type="InterPro" id="IPR009057">
    <property type="entry name" value="Homeodomain-like_sf"/>
</dbReference>
<comment type="subcellular location">
    <subcellularLocation>
        <location evidence="1">Cytoplasm</location>
    </subcellularLocation>
</comment>
<dbReference type="SMART" id="SM00342">
    <property type="entry name" value="HTH_ARAC"/>
    <property type="match status" value="1"/>
</dbReference>
<evidence type="ECO:0000256" key="4">
    <source>
        <dbReference type="ARBA" id="ARBA00023012"/>
    </source>
</evidence>
<dbReference type="GO" id="GO:0043565">
    <property type="term" value="F:sequence-specific DNA binding"/>
    <property type="evidence" value="ECO:0007669"/>
    <property type="project" value="InterPro"/>
</dbReference>
<evidence type="ECO:0000256" key="1">
    <source>
        <dbReference type="ARBA" id="ARBA00004496"/>
    </source>
</evidence>
<dbReference type="SUPFAM" id="SSF46689">
    <property type="entry name" value="Homeodomain-like"/>
    <property type="match status" value="2"/>
</dbReference>
<name>A0A6B8RGM4_9BACL</name>
<evidence type="ECO:0000313" key="12">
    <source>
        <dbReference type="Proteomes" id="UP000426246"/>
    </source>
</evidence>
<reference evidence="12" key="1">
    <citation type="submission" date="2018-11" db="EMBL/GenBank/DDBJ databases">
        <title>Complete genome sequence of Paenibacillus sp. ML311-T8.</title>
        <authorList>
            <person name="Nam Y.-D."/>
            <person name="Kang J."/>
            <person name="Chung W.-H."/>
            <person name="Park Y.S."/>
        </authorList>
    </citation>
    <scope>NUCLEOTIDE SEQUENCE [LARGE SCALE GENOMIC DNA]</scope>
    <source>
        <strain evidence="12">ML311-T8</strain>
    </source>
</reference>
<dbReference type="InterPro" id="IPR001789">
    <property type="entry name" value="Sig_transdc_resp-reg_receiver"/>
</dbReference>
<dbReference type="SMART" id="SM00448">
    <property type="entry name" value="REC"/>
    <property type="match status" value="1"/>
</dbReference>
<evidence type="ECO:0000256" key="7">
    <source>
        <dbReference type="ARBA" id="ARBA00023163"/>
    </source>
</evidence>
<dbReference type="Proteomes" id="UP000426246">
    <property type="component" value="Chromosome"/>
</dbReference>
<keyword evidence="2" id="KW-0963">Cytoplasm</keyword>
<feature type="modified residue" description="4-aspartylphosphate" evidence="8">
    <location>
        <position position="55"/>
    </location>
</feature>
<keyword evidence="3 8" id="KW-0597">Phosphoprotein</keyword>
<evidence type="ECO:0000256" key="5">
    <source>
        <dbReference type="ARBA" id="ARBA00023015"/>
    </source>
</evidence>
<dbReference type="GO" id="GO:0005737">
    <property type="term" value="C:cytoplasm"/>
    <property type="evidence" value="ECO:0007669"/>
    <property type="project" value="UniProtKB-SubCell"/>
</dbReference>
<evidence type="ECO:0000259" key="9">
    <source>
        <dbReference type="PROSITE" id="PS01124"/>
    </source>
</evidence>
<organism evidence="11 12">
    <name type="scientific">Paenibacillus psychroresistens</name>
    <dbReference type="NCBI Taxonomy" id="1778678"/>
    <lineage>
        <taxon>Bacteria</taxon>
        <taxon>Bacillati</taxon>
        <taxon>Bacillota</taxon>
        <taxon>Bacilli</taxon>
        <taxon>Bacillales</taxon>
        <taxon>Paenibacillaceae</taxon>
        <taxon>Paenibacillus</taxon>
    </lineage>
</organism>
<keyword evidence="5" id="KW-0805">Transcription regulation</keyword>
<dbReference type="RefSeq" id="WP_155699689.1">
    <property type="nucleotide sequence ID" value="NZ_CP034235.1"/>
</dbReference>
<feature type="domain" description="Response regulatory" evidence="10">
    <location>
        <begin position="3"/>
        <end position="120"/>
    </location>
</feature>
<keyword evidence="12" id="KW-1185">Reference proteome</keyword>
<evidence type="ECO:0000313" key="11">
    <source>
        <dbReference type="EMBL" id="QGQ94683.1"/>
    </source>
</evidence>
<dbReference type="PRINTS" id="PR00032">
    <property type="entry name" value="HTHARAC"/>
</dbReference>
<gene>
    <name evidence="11" type="ORF">EHS13_07170</name>
</gene>
<accession>A0A6B8RGM4</accession>
<evidence type="ECO:0000256" key="3">
    <source>
        <dbReference type="ARBA" id="ARBA00022553"/>
    </source>
</evidence>
<dbReference type="KEGG" id="ppsc:EHS13_07170"/>
<dbReference type="InterPro" id="IPR051552">
    <property type="entry name" value="HptR"/>
</dbReference>
<dbReference type="PANTHER" id="PTHR42713:SF3">
    <property type="entry name" value="TRANSCRIPTIONAL REGULATORY PROTEIN HPTR"/>
    <property type="match status" value="1"/>
</dbReference>
<dbReference type="Gene3D" id="3.40.50.2300">
    <property type="match status" value="1"/>
</dbReference>
<dbReference type="OrthoDB" id="9794370at2"/>
<keyword evidence="7" id="KW-0804">Transcription</keyword>
<keyword evidence="4" id="KW-0902">Two-component regulatory system</keyword>
<evidence type="ECO:0000256" key="6">
    <source>
        <dbReference type="ARBA" id="ARBA00023125"/>
    </source>
</evidence>
<evidence type="ECO:0000256" key="2">
    <source>
        <dbReference type="ARBA" id="ARBA00022490"/>
    </source>
</evidence>
<proteinExistence type="predicted"/>
<feature type="domain" description="HTH araC/xylS-type" evidence="9">
    <location>
        <begin position="421"/>
        <end position="519"/>
    </location>
</feature>
<dbReference type="GO" id="GO:0003700">
    <property type="term" value="F:DNA-binding transcription factor activity"/>
    <property type="evidence" value="ECO:0007669"/>
    <property type="project" value="InterPro"/>
</dbReference>
<dbReference type="Pfam" id="PF12833">
    <property type="entry name" value="HTH_18"/>
    <property type="match status" value="1"/>
</dbReference>
<dbReference type="Gene3D" id="1.10.10.60">
    <property type="entry name" value="Homeodomain-like"/>
    <property type="match status" value="2"/>
</dbReference>
<sequence>MYQILLVDDEKLELDMLTNYVPWHEMGVEVVATAKNGKEALQKLEQYKPDIILTDVRMPILNGLEFAYRARQYNKSIKIVFLSGHDEYEYIKSAFSVDASGYLLKPIDLTELRFLIERIKTKCEEERLIHHSSYLLMEKYLKELMEESDETRRVELVHLLTLLPASLPATGQFYLAYVTIDHLDLPSNDNSLDTTLEKKLKKYKEEQDACSDVYWIPCGNYTFAVLHYVKPHLFEQNEQLFWKELQLTAEDTYALSLTVGLSQAENQLKSIHHLLIEAKEANAYKFYAGKGSLIHFPELNTINRINLDMDSLLLSLFRSISQMKTIETVMELRKFFQSLKTDHIHRDLIIAGVIHLIKSLGQQFMVQSDDINPDLLFSKQLSRLQESETIDKIEADLLQICETIIAELARKDQDPKARIVQKISHYIDQSLHKVLTVEEISKEVFLSPNYMRIIFKERTGETVLEYITKRRINLAIELLKDRSLKINEISVKVGYDSVSYFCSIFQKINGTTPMEYRKLILKD</sequence>
<dbReference type="EMBL" id="CP034235">
    <property type="protein sequence ID" value="QGQ94683.1"/>
    <property type="molecule type" value="Genomic_DNA"/>
</dbReference>
<protein>
    <submittedName>
        <fullName evidence="11">Response regulator</fullName>
    </submittedName>
</protein>
<dbReference type="PROSITE" id="PS00041">
    <property type="entry name" value="HTH_ARAC_FAMILY_1"/>
    <property type="match status" value="1"/>
</dbReference>
<dbReference type="Pfam" id="PF00072">
    <property type="entry name" value="Response_reg"/>
    <property type="match status" value="1"/>
</dbReference>
<evidence type="ECO:0000259" key="10">
    <source>
        <dbReference type="PROSITE" id="PS50110"/>
    </source>
</evidence>
<evidence type="ECO:0000256" key="8">
    <source>
        <dbReference type="PROSITE-ProRule" id="PRU00169"/>
    </source>
</evidence>
<dbReference type="InterPro" id="IPR018060">
    <property type="entry name" value="HTH_AraC"/>
</dbReference>
<dbReference type="InterPro" id="IPR011006">
    <property type="entry name" value="CheY-like_superfamily"/>
</dbReference>
<dbReference type="PROSITE" id="PS01124">
    <property type="entry name" value="HTH_ARAC_FAMILY_2"/>
    <property type="match status" value="1"/>
</dbReference>
<dbReference type="SUPFAM" id="SSF52172">
    <property type="entry name" value="CheY-like"/>
    <property type="match status" value="1"/>
</dbReference>
<dbReference type="InterPro" id="IPR018062">
    <property type="entry name" value="HTH_AraC-typ_CS"/>
</dbReference>
<dbReference type="CDD" id="cd17536">
    <property type="entry name" value="REC_YesN-like"/>
    <property type="match status" value="1"/>
</dbReference>
<dbReference type="PROSITE" id="PS50110">
    <property type="entry name" value="RESPONSE_REGULATORY"/>
    <property type="match status" value="1"/>
</dbReference>
<dbReference type="GO" id="GO:0000160">
    <property type="term" value="P:phosphorelay signal transduction system"/>
    <property type="evidence" value="ECO:0007669"/>
    <property type="project" value="UniProtKB-KW"/>
</dbReference>
<dbReference type="AlphaFoldDB" id="A0A6B8RGM4"/>